<evidence type="ECO:0000313" key="3">
    <source>
        <dbReference type="EMBL" id="GAA2255176.1"/>
    </source>
</evidence>
<feature type="transmembrane region" description="Helical" evidence="1">
    <location>
        <begin position="41"/>
        <end position="62"/>
    </location>
</feature>
<evidence type="ECO:0000256" key="2">
    <source>
        <dbReference type="SAM" id="SignalP"/>
    </source>
</evidence>
<reference evidence="3 4" key="1">
    <citation type="journal article" date="2019" name="Int. J. Syst. Evol. Microbiol.">
        <title>The Global Catalogue of Microorganisms (GCM) 10K type strain sequencing project: providing services to taxonomists for standard genome sequencing and annotation.</title>
        <authorList>
            <consortium name="The Broad Institute Genomics Platform"/>
            <consortium name="The Broad Institute Genome Sequencing Center for Infectious Disease"/>
            <person name="Wu L."/>
            <person name="Ma J."/>
        </authorList>
    </citation>
    <scope>NUCLEOTIDE SEQUENCE [LARGE SCALE GENOMIC DNA]</scope>
    <source>
        <strain evidence="3 4">JCM 7356</strain>
    </source>
</reference>
<keyword evidence="1" id="KW-0472">Membrane</keyword>
<evidence type="ECO:0000313" key="4">
    <source>
        <dbReference type="Proteomes" id="UP001500305"/>
    </source>
</evidence>
<keyword evidence="4" id="KW-1185">Reference proteome</keyword>
<comment type="caution">
    <text evidence="3">The sequence shown here is derived from an EMBL/GenBank/DDBJ whole genome shotgun (WGS) entry which is preliminary data.</text>
</comment>
<keyword evidence="1" id="KW-0812">Transmembrane</keyword>
<dbReference type="Proteomes" id="UP001500305">
    <property type="component" value="Unassembled WGS sequence"/>
</dbReference>
<keyword evidence="1" id="KW-1133">Transmembrane helix</keyword>
<name>A0ABN3EDL2_9ACTN</name>
<feature type="chain" id="PRO_5047002271" evidence="2">
    <location>
        <begin position="24"/>
        <end position="72"/>
    </location>
</feature>
<sequence>MSRGTQLLAGSLAGMACLLLALAAGATTAAAVHHEHVVHGPVVLVSTTDAFGTVLLLAARLLGSGLARGGDR</sequence>
<dbReference type="EMBL" id="BAAATR010000020">
    <property type="protein sequence ID" value="GAA2255176.1"/>
    <property type="molecule type" value="Genomic_DNA"/>
</dbReference>
<proteinExistence type="predicted"/>
<gene>
    <name evidence="3" type="ORF">GCM10010430_43720</name>
</gene>
<protein>
    <submittedName>
        <fullName evidence="3">Uncharacterized protein</fullName>
    </submittedName>
</protein>
<keyword evidence="2" id="KW-0732">Signal</keyword>
<feature type="signal peptide" evidence="2">
    <location>
        <begin position="1"/>
        <end position="23"/>
    </location>
</feature>
<accession>A0ABN3EDL2</accession>
<organism evidence="3 4">
    <name type="scientific">Kitasatospora cystarginea</name>
    <dbReference type="NCBI Taxonomy" id="58350"/>
    <lineage>
        <taxon>Bacteria</taxon>
        <taxon>Bacillati</taxon>
        <taxon>Actinomycetota</taxon>
        <taxon>Actinomycetes</taxon>
        <taxon>Kitasatosporales</taxon>
        <taxon>Streptomycetaceae</taxon>
        <taxon>Kitasatospora</taxon>
    </lineage>
</organism>
<dbReference type="PROSITE" id="PS51257">
    <property type="entry name" value="PROKAR_LIPOPROTEIN"/>
    <property type="match status" value="1"/>
</dbReference>
<dbReference type="RefSeq" id="WP_344638152.1">
    <property type="nucleotide sequence ID" value="NZ_BAAATR010000020.1"/>
</dbReference>
<evidence type="ECO:0000256" key="1">
    <source>
        <dbReference type="SAM" id="Phobius"/>
    </source>
</evidence>